<sequence length="105" mass="11902">MHRPQTIVLLASEMHRPNQTRSYENLILISNRGKGLDRMYVTCISLWIIEITKFDEFAQAAFHGYKSLNRIQSRMFHTVCAPIGAGKTNIAMISILHEALAAEVT</sequence>
<evidence type="ECO:0000313" key="1">
    <source>
        <dbReference type="EMBL" id="PQP95525.1"/>
    </source>
</evidence>
<proteinExistence type="predicted"/>
<dbReference type="EMBL" id="PJQY01002231">
    <property type="protein sequence ID" value="PQP95525.1"/>
    <property type="molecule type" value="Genomic_DNA"/>
</dbReference>
<protein>
    <submittedName>
        <fullName evidence="1">DExH-box ATP-dependent RNA helicase DExH14-like isoform X2</fullName>
    </submittedName>
</protein>
<reference evidence="1 2" key="1">
    <citation type="submission" date="2018-02" db="EMBL/GenBank/DDBJ databases">
        <title>Draft genome of wild Prunus yedoensis var. nudiflora.</title>
        <authorList>
            <person name="Baek S."/>
            <person name="Kim J.-H."/>
            <person name="Choi K."/>
            <person name="Kim G.-B."/>
            <person name="Cho A."/>
            <person name="Jang H."/>
            <person name="Shin C.-H."/>
            <person name="Yu H.-J."/>
            <person name="Mun J.-H."/>
        </authorList>
    </citation>
    <scope>NUCLEOTIDE SEQUENCE [LARGE SCALE GENOMIC DNA]</scope>
    <source>
        <strain evidence="2">cv. Jeju island</strain>
        <tissue evidence="1">Leaf</tissue>
    </source>
</reference>
<name>A0A314Z1L6_PRUYE</name>
<comment type="caution">
    <text evidence="1">The sequence shown here is derived from an EMBL/GenBank/DDBJ whole genome shotgun (WGS) entry which is preliminary data.</text>
</comment>
<keyword evidence="1" id="KW-0547">Nucleotide-binding</keyword>
<evidence type="ECO:0000313" key="2">
    <source>
        <dbReference type="Proteomes" id="UP000250321"/>
    </source>
</evidence>
<keyword evidence="1" id="KW-0067">ATP-binding</keyword>
<dbReference type="STRING" id="2094558.A0A314Z1L6"/>
<organism evidence="1 2">
    <name type="scientific">Prunus yedoensis var. nudiflora</name>
    <dbReference type="NCBI Taxonomy" id="2094558"/>
    <lineage>
        <taxon>Eukaryota</taxon>
        <taxon>Viridiplantae</taxon>
        <taxon>Streptophyta</taxon>
        <taxon>Embryophyta</taxon>
        <taxon>Tracheophyta</taxon>
        <taxon>Spermatophyta</taxon>
        <taxon>Magnoliopsida</taxon>
        <taxon>eudicotyledons</taxon>
        <taxon>Gunneridae</taxon>
        <taxon>Pentapetalae</taxon>
        <taxon>rosids</taxon>
        <taxon>fabids</taxon>
        <taxon>Rosales</taxon>
        <taxon>Rosaceae</taxon>
        <taxon>Amygdaloideae</taxon>
        <taxon>Amygdaleae</taxon>
        <taxon>Prunus</taxon>
    </lineage>
</organism>
<dbReference type="OrthoDB" id="1731199at2759"/>
<accession>A0A314Z1L6</accession>
<keyword evidence="1" id="KW-0378">Hydrolase</keyword>
<dbReference type="Gene3D" id="3.40.50.300">
    <property type="entry name" value="P-loop containing nucleotide triphosphate hydrolases"/>
    <property type="match status" value="1"/>
</dbReference>
<dbReference type="GO" id="GO:0004386">
    <property type="term" value="F:helicase activity"/>
    <property type="evidence" value="ECO:0007669"/>
    <property type="project" value="UniProtKB-KW"/>
</dbReference>
<keyword evidence="1" id="KW-0347">Helicase</keyword>
<keyword evidence="2" id="KW-1185">Reference proteome</keyword>
<gene>
    <name evidence="1" type="ORF">Pyn_08288</name>
</gene>
<dbReference type="Proteomes" id="UP000250321">
    <property type="component" value="Unassembled WGS sequence"/>
</dbReference>
<dbReference type="AlphaFoldDB" id="A0A314Z1L6"/>
<dbReference type="InterPro" id="IPR027417">
    <property type="entry name" value="P-loop_NTPase"/>
</dbReference>